<evidence type="ECO:0000259" key="1">
    <source>
        <dbReference type="Pfam" id="PF08486"/>
    </source>
</evidence>
<evidence type="ECO:0000313" key="2">
    <source>
        <dbReference type="EMBL" id="AFZ46921.1"/>
    </source>
</evidence>
<dbReference type="BioCyc" id="CSTA292563:G1353-956-MONOMER"/>
<dbReference type="PANTHER" id="PTHR30032">
    <property type="entry name" value="N-ACETYLMURAMOYL-L-ALANINE AMIDASE-RELATED"/>
    <property type="match status" value="1"/>
</dbReference>
<dbReference type="AlphaFoldDB" id="K9YIZ3"/>
<dbReference type="KEGG" id="csn:Cyast_0949"/>
<dbReference type="NCBIfam" id="TIGR02669">
    <property type="entry name" value="SpoIID_LytB"/>
    <property type="match status" value="1"/>
</dbReference>
<dbReference type="Pfam" id="PF08486">
    <property type="entry name" value="SpoIID"/>
    <property type="match status" value="1"/>
</dbReference>
<dbReference type="Proteomes" id="UP000010483">
    <property type="component" value="Chromosome"/>
</dbReference>
<protein>
    <submittedName>
        <fullName evidence="2">SpoIID/LytB domain protein</fullName>
    </submittedName>
</protein>
<dbReference type="eggNOG" id="COG2385">
    <property type="taxonomic scope" value="Bacteria"/>
</dbReference>
<evidence type="ECO:0000313" key="3">
    <source>
        <dbReference type="Proteomes" id="UP000010483"/>
    </source>
</evidence>
<dbReference type="PATRIC" id="fig|292563.3.peg.995"/>
<accession>K9YIZ3</accession>
<dbReference type="PANTHER" id="PTHR30032:SF4">
    <property type="entry name" value="AMIDASE ENHANCER"/>
    <property type="match status" value="1"/>
</dbReference>
<dbReference type="InterPro" id="IPR013693">
    <property type="entry name" value="SpoIID/LytB_N"/>
</dbReference>
<dbReference type="STRING" id="292563.Cyast_0949"/>
<dbReference type="EMBL" id="CP003940">
    <property type="protein sequence ID" value="AFZ46921.1"/>
    <property type="molecule type" value="Genomic_DNA"/>
</dbReference>
<keyword evidence="3" id="KW-1185">Reference proteome</keyword>
<gene>
    <name evidence="2" type="ordered locus">Cyast_0949</name>
</gene>
<reference evidence="3" key="1">
    <citation type="journal article" date="2013" name="Proc. Natl. Acad. Sci. U.S.A.">
        <title>Improving the coverage of the cyanobacterial phylum using diversity-driven genome sequencing.</title>
        <authorList>
            <person name="Shih P.M."/>
            <person name="Wu D."/>
            <person name="Latifi A."/>
            <person name="Axen S.D."/>
            <person name="Fewer D.P."/>
            <person name="Talla E."/>
            <person name="Calteau A."/>
            <person name="Cai F."/>
            <person name="Tandeau de Marsac N."/>
            <person name="Rippka R."/>
            <person name="Herdman M."/>
            <person name="Sivonen K."/>
            <person name="Coursin T."/>
            <person name="Laurent T."/>
            <person name="Goodwin L."/>
            <person name="Nolan M."/>
            <person name="Davenport K.W."/>
            <person name="Han C.S."/>
            <person name="Rubin E.M."/>
            <person name="Eisen J.A."/>
            <person name="Woyke T."/>
            <person name="Gugger M."/>
            <person name="Kerfeld C.A."/>
        </authorList>
    </citation>
    <scope>NUCLEOTIDE SEQUENCE [LARGE SCALE GENOMIC DNA]</scope>
    <source>
        <strain evidence="3">ATCC 29140 / PCC 7202</strain>
    </source>
</reference>
<organism evidence="2 3">
    <name type="scientific">Cyanobacterium stanieri (strain ATCC 29140 / PCC 7202)</name>
    <dbReference type="NCBI Taxonomy" id="292563"/>
    <lineage>
        <taxon>Bacteria</taxon>
        <taxon>Bacillati</taxon>
        <taxon>Cyanobacteriota</taxon>
        <taxon>Cyanophyceae</taxon>
        <taxon>Oscillatoriophycideae</taxon>
        <taxon>Chroococcales</taxon>
        <taxon>Geminocystaceae</taxon>
        <taxon>Cyanobacterium</taxon>
    </lineage>
</organism>
<sequence length="545" mass="62037">MIKNNLLNFLWLGNNMLSKNWQLFFSCLFFLGLTMPNSVAKAVELQVGIVQRFGEELEDKLIITSTEGDNLTLRFREQDGEGNNPVRALTTNQVNLTITPQSLEQPKIRERVILGDHGTFETAEDSANRWRELGIEVEITQPGRWQVWAKRDVYNTPLLKRLLLNSIQKADIDDVYIETEVLLEIPEVSFTVGNNTYRVDYLDINTNKNLVRVREGDNGTTRLYGGRLNIQPNAYGDYTLVNRVDIETYLRGVVPHEIGANAPRAAAEAQTIIARTYALRNTRRFEADNYQMCATTHCQVYYGLGQTSNLSDQAIASTRGLVLTYDNELVDALYFSTSGGVTSAFSDTWNGEDRPYLQPVIDAPTPIWDLAQNPLNYEANLRRFISLDSGFNEVGRRLFRWNRPRSLQDLNSDLKKYLERIRHPLAEFNTIKKMEVTERSISGRILVMEVETDLGMVKLEKNEVRSAFEPPVSTLFYLDPIYKNGNQLDGYRFVGGGFGHGVGLSQFGSYSLANRGYSAQQILEFYYPQARIQPLNGSIVWWQGD</sequence>
<dbReference type="GO" id="GO:0030288">
    <property type="term" value="C:outer membrane-bounded periplasmic space"/>
    <property type="evidence" value="ECO:0007669"/>
    <property type="project" value="TreeGrafter"/>
</dbReference>
<dbReference type="GO" id="GO:0030435">
    <property type="term" value="P:sporulation resulting in formation of a cellular spore"/>
    <property type="evidence" value="ECO:0007669"/>
    <property type="project" value="InterPro"/>
</dbReference>
<feature type="domain" description="Sporulation stage II protein D amidase enhancer LytB N-terminal" evidence="1">
    <location>
        <begin position="236"/>
        <end position="325"/>
    </location>
</feature>
<proteinExistence type="predicted"/>
<dbReference type="InterPro" id="IPR013486">
    <property type="entry name" value="SpoIID/LytB"/>
</dbReference>
<dbReference type="InterPro" id="IPR051922">
    <property type="entry name" value="Bact_Sporulation_Assoc"/>
</dbReference>
<name>K9YIZ3_CYASC</name>
<dbReference type="HOGENOM" id="CLU_036694_0_0_3"/>